<dbReference type="GO" id="GO:0005576">
    <property type="term" value="C:extracellular region"/>
    <property type="evidence" value="ECO:0007669"/>
    <property type="project" value="UniProtKB-SubCell"/>
</dbReference>
<feature type="region of interest" description="Disordered" evidence="8">
    <location>
        <begin position="1478"/>
        <end position="1543"/>
    </location>
</feature>
<gene>
    <name evidence="10" type="ORF">RFI_22373</name>
</gene>
<feature type="transmembrane region" description="Helical" evidence="9">
    <location>
        <begin position="1004"/>
        <end position="1023"/>
    </location>
</feature>
<evidence type="ECO:0000256" key="7">
    <source>
        <dbReference type="ARBA" id="ARBA00023237"/>
    </source>
</evidence>
<evidence type="ECO:0000313" key="10">
    <source>
        <dbReference type="EMBL" id="ETO14991.1"/>
    </source>
</evidence>
<evidence type="ECO:0000256" key="4">
    <source>
        <dbReference type="ARBA" id="ARBA00022525"/>
    </source>
</evidence>
<keyword evidence="6 9" id="KW-0472">Membrane</keyword>
<organism evidence="10 11">
    <name type="scientific">Reticulomyxa filosa</name>
    <dbReference type="NCBI Taxonomy" id="46433"/>
    <lineage>
        <taxon>Eukaryota</taxon>
        <taxon>Sar</taxon>
        <taxon>Rhizaria</taxon>
        <taxon>Retaria</taxon>
        <taxon>Foraminifera</taxon>
        <taxon>Monothalamids</taxon>
        <taxon>Reticulomyxidae</taxon>
        <taxon>Reticulomyxa</taxon>
    </lineage>
</organism>
<dbReference type="InterPro" id="IPR003368">
    <property type="entry name" value="POMP_repeat"/>
</dbReference>
<keyword evidence="7" id="KW-0998">Cell outer membrane</keyword>
<feature type="compositionally biased region" description="Basic and acidic residues" evidence="8">
    <location>
        <begin position="1271"/>
        <end position="1280"/>
    </location>
</feature>
<name>X6MMW1_RETFI</name>
<keyword evidence="11" id="KW-1185">Reference proteome</keyword>
<feature type="transmembrane region" description="Helical" evidence="9">
    <location>
        <begin position="809"/>
        <end position="828"/>
    </location>
</feature>
<feature type="compositionally biased region" description="Acidic residues" evidence="8">
    <location>
        <begin position="1415"/>
        <end position="1441"/>
    </location>
</feature>
<evidence type="ECO:0000256" key="9">
    <source>
        <dbReference type="SAM" id="Phobius"/>
    </source>
</evidence>
<keyword evidence="4" id="KW-0964">Secreted</keyword>
<dbReference type="Pfam" id="PF02415">
    <property type="entry name" value="Chlam_PMP"/>
    <property type="match status" value="1"/>
</dbReference>
<evidence type="ECO:0000256" key="1">
    <source>
        <dbReference type="ARBA" id="ARBA00004196"/>
    </source>
</evidence>
<comment type="subcellular location">
    <subcellularLocation>
        <location evidence="1">Cell envelope</location>
    </subcellularLocation>
    <subcellularLocation>
        <location evidence="2">Cell outer membrane</location>
    </subcellularLocation>
    <subcellularLocation>
        <location evidence="3">Secreted</location>
    </subcellularLocation>
</comment>
<keyword evidence="9" id="KW-0812">Transmembrane</keyword>
<evidence type="ECO:0000256" key="5">
    <source>
        <dbReference type="ARBA" id="ARBA00022729"/>
    </source>
</evidence>
<evidence type="ECO:0000256" key="6">
    <source>
        <dbReference type="ARBA" id="ARBA00023136"/>
    </source>
</evidence>
<dbReference type="PANTHER" id="PTHR11319">
    <property type="entry name" value="G PROTEIN-COUPLED RECEPTOR-RELATED"/>
    <property type="match status" value="1"/>
</dbReference>
<feature type="transmembrane region" description="Helical" evidence="9">
    <location>
        <begin position="894"/>
        <end position="912"/>
    </location>
</feature>
<accession>X6MMW1</accession>
<dbReference type="EMBL" id="ASPP01019567">
    <property type="protein sequence ID" value="ETO14991.1"/>
    <property type="molecule type" value="Genomic_DNA"/>
</dbReference>
<feature type="transmembrane region" description="Helical" evidence="9">
    <location>
        <begin position="977"/>
        <end position="998"/>
    </location>
</feature>
<feature type="region of interest" description="Disordered" evidence="8">
    <location>
        <begin position="1264"/>
        <end position="1298"/>
    </location>
</feature>
<dbReference type="Proteomes" id="UP000023152">
    <property type="component" value="Unassembled WGS sequence"/>
</dbReference>
<protein>
    <submittedName>
        <fullName evidence="10">Adhesin-like protein</fullName>
    </submittedName>
</protein>
<evidence type="ECO:0000256" key="8">
    <source>
        <dbReference type="SAM" id="MobiDB-lite"/>
    </source>
</evidence>
<evidence type="ECO:0000256" key="2">
    <source>
        <dbReference type="ARBA" id="ARBA00004442"/>
    </source>
</evidence>
<feature type="transmembrane region" description="Helical" evidence="9">
    <location>
        <begin position="713"/>
        <end position="732"/>
    </location>
</feature>
<feature type="transmembrane region" description="Helical" evidence="9">
    <location>
        <begin position="1035"/>
        <end position="1053"/>
    </location>
</feature>
<reference evidence="10 11" key="1">
    <citation type="journal article" date="2013" name="Curr. Biol.">
        <title>The Genome of the Foraminiferan Reticulomyxa filosa.</title>
        <authorList>
            <person name="Glockner G."/>
            <person name="Hulsmann N."/>
            <person name="Schleicher M."/>
            <person name="Noegel A.A."/>
            <person name="Eichinger L."/>
            <person name="Gallinger C."/>
            <person name="Pawlowski J."/>
            <person name="Sierra R."/>
            <person name="Euteneuer U."/>
            <person name="Pillet L."/>
            <person name="Moustafa A."/>
            <person name="Platzer M."/>
            <person name="Groth M."/>
            <person name="Szafranski K."/>
            <person name="Schliwa M."/>
        </authorList>
    </citation>
    <scope>NUCLEOTIDE SEQUENCE [LARGE SCALE GENOMIC DNA]</scope>
</reference>
<dbReference type="PANTHER" id="PTHR11319:SF35">
    <property type="entry name" value="OUTER MEMBRANE PROTEIN PMPC-RELATED"/>
    <property type="match status" value="1"/>
</dbReference>
<feature type="transmembrane region" description="Helical" evidence="9">
    <location>
        <begin position="7"/>
        <end position="39"/>
    </location>
</feature>
<feature type="transmembrane region" description="Helical" evidence="9">
    <location>
        <begin position="1449"/>
        <end position="1466"/>
    </location>
</feature>
<evidence type="ECO:0000313" key="11">
    <source>
        <dbReference type="Proteomes" id="UP000023152"/>
    </source>
</evidence>
<keyword evidence="9" id="KW-1133">Transmembrane helix</keyword>
<feature type="transmembrane region" description="Helical" evidence="9">
    <location>
        <begin position="948"/>
        <end position="965"/>
    </location>
</feature>
<feature type="compositionally biased region" description="Polar residues" evidence="8">
    <location>
        <begin position="1496"/>
        <end position="1529"/>
    </location>
</feature>
<keyword evidence="5" id="KW-0732">Signal</keyword>
<feature type="region of interest" description="Disordered" evidence="8">
    <location>
        <begin position="1414"/>
        <end position="1443"/>
    </location>
</feature>
<feature type="transmembrane region" description="Helical" evidence="9">
    <location>
        <begin position="744"/>
        <end position="766"/>
    </location>
</feature>
<proteinExistence type="predicted"/>
<comment type="caution">
    <text evidence="10">The sequence shown here is derived from an EMBL/GenBank/DDBJ whole genome shotgun (WGS) entry which is preliminary data.</text>
</comment>
<evidence type="ECO:0000256" key="3">
    <source>
        <dbReference type="ARBA" id="ARBA00004613"/>
    </source>
</evidence>
<sequence>MLIPYMIFVNVCPCTINCFFFLTILKVLQIIVIIFFFFLKCLIPVTNVQFGTAHSIWGAAQTIFTDTDNLCILYQDTTLKWDTKPSTSVTEYPKITWYTFLKSDAVTKCTSDAANFNASKFLGTKWDSQWGTYCILLDDTDANNIRVSFVPIYQWIKPVINIKDVNFENNTADDGGALAVVGASINGDYSSIELDSSYFKGNIAQGSGGAIYKFSRMDDMDTGTGTRFNAMGTFSLNNVTITQNKAKNGGGLAVLQTNDTYLWKSAVRMEKCSGGGVYLNGSNFENWRTYFKNNTATNGAGLTHVFNPQYNLPVCTGIYYSRLVGNKAIKKGGSLFLELYGSTYGHGATCFKMFGSVDLHNNASAGADAYISLLYGTHEMFRSDSSLSILCDNAFTKNGEDCKFFRGRSGLEYLCAQTYDLTTCGLCCQVNKERENGTVSAFLDSSWTSRMPNTEFPMNPGASMILQMYGWDRFGNLLPNTDWAISVKGNSSLTVTTTIKVTCLFFFFFLILCIHCQYTIGNVFLSLLILKAADGNTTIFPLFVGTAKTDTVLNVMVSDDDQVANSTFVPVRIVNCSNGFSQETVPIEPNLFTCTECTTGQYTMKRKECVPCELGATCLGQNNVTIDYLWFGLETPDGYLETSICPIGFCCQKTGGCNYLTGRSYSGTDYSGVTMCAPGRDPDVPLCGRCIKGLSETNSPTGGCALCNDSSGFAVSMLLPLIGGLFAIMFWMRNGLKPKQDIPLASIVYFSKTLVFVYQLLPYLTFQSPSSYLSPLASIFNFQIQAGGGNVGNCQLAGMTSVQKLFLDLAPTSGFCVNLCILGLGIRFKFGKTEESKRWYAALQQTAWQVGLLMYTKVTATVLKILNCRTLGTVYGQRMSYAGEYKCWEHTFQWISVGLLILVVGVPIYVYYQFRKIMRREHSPESPGGWRGLRTLYPALVLPYRKSAWWYPSIVISRAFFVILVSSTSSGPPDVAATYLALVMAVVLGIHVFVQPYYHAYNNALETFGLFCAFVVTVMNVMLNPPTFFSVASSFIAFGPAVPAIYMISHFMYEKGPVELQIAIIYDPNDPKQKSRSIPGLRRQIALPQWIKPWKGKELHVINRKEAAAIYKEAIDSNKPLFFDSATQNVGEDETQPMHKRTMSHHRKATIRSNYLSEWRESDSRTWLRSITKSEIDDSFSKFERFVKEEAQIRGKQYKTLKEQGIDFREVLREEKIRQARSLDGLALPKIKNKTNMIIINNNEIFKTFEFEFVSDMEMEDEESSSGLKLGDNKSNEAEKPTNIATVEDSDSGSEGGIQQNFVGQARVVAAPAAAKGLKKHVSVLCAYIYICVIEIIKINPDLFACFSKKVITDTPEIEMQDVGDGTQITTSPLTAVEEEPQPEQEPGLPSNDPKVQKALKHVMNNVIDIMFSDLTEESGKEDEDEDGDDGDDDEDEDEDEKPAYKLDGLLYVILLLIAFFEFYALDDMMKRLRELEGDSDDDADKKEDTTKKTQPKANNSNLTTTVKPAQTSNNKTQPQKHADTQLTKVINAPTRDREPTPDSKVLLEALADEAEIELQERHSKGVSDEILKPTTIVVTDTSKTDYFQNVHSEIDAIQKKRSEQGATGTLQEHDKFATLEDVFKDDNHAVQESTGLADLADQLFDEMGDLDLNTEKSN</sequence>